<keyword evidence="12" id="KW-1133">Transmembrane helix</keyword>
<comment type="pathway">
    <text evidence="2">Lipid metabolism; fatty acid beta-oxidation.</text>
</comment>
<evidence type="ECO:0000313" key="17">
    <source>
        <dbReference type="EMBL" id="RCW36302.1"/>
    </source>
</evidence>
<evidence type="ECO:0000313" key="18">
    <source>
        <dbReference type="Proteomes" id="UP000252795"/>
    </source>
</evidence>
<dbReference type="AlphaFoldDB" id="A0A368V5F4"/>
<dbReference type="PANTHER" id="PTHR48083:SF33">
    <property type="entry name" value="ACYL-COENZYME A DEHYDROGENASE"/>
    <property type="match status" value="1"/>
</dbReference>
<sequence>MSVLLLVLSALVLIYFSIGGKTAALIMSVATLIGVAQDDWHILSFLIGGILLALALLVTLPGDLRLDKLSRPLLGWVRSRLPKLSPTEQEALNSGSVDWDGELFSGQPEWNKLLDAAPAHLTSEEQAFLDGPVEELCKMLDDWQITHEHYDLPDKVWKFIRSKGFFGLVIPKEDGGLGFSNTAHSEIVMKISTRSVSAAVTVMVPNSLGPGELLMHYGTDEQKQHYLPRLAGGEEIPCFALTSPVAGSDAGAIPDKGIVCKGEWNGKEVLGLKVTWNKRYITLAPVATLIGLAIKVYDPEHLLGEQDEIGVTCVMVPRDTDGVNAGARHLPMNTVFMNGPTWGTEVFIPMEQVIGGQDMLGKGWKMLLECLSIGRSISLPALGTGAGKLASLATGSYAYTREQFGRSISQFEGVQEALEPIAGYTYMMDAARLLTAGMLDRGVRPSVPSAVLKYRNTDLMREVINHAMDVVAGRGVITGPRNFLARAYQAVPIGITVEGANILTRSLMVFGQGAIRCHPFIVEEIEAAGMENQDQAAKKFDGIFYRHLAHTTRNALRAFVLGLSKGWLESAPRQGDIQKYYRQLGRFSAAFALMTDVTLLTVGGGLKARQRLSGRMADCLVQLYYATAVIKQWHEEGYPDDQRDLVEWCLQTCLHDLQDSMREAIINFPVPALRWPLRLMVFPLGATGLNSPDDKLGAKVAATIVKDTPVRQRISRGTFINADPSDPLGRVLNAYRLANETEESRHKLHEAIRSRDEDEVDGIALLMGHQRKELVDWACAQGIVKADECPKLEEALTALYDVIRVDAFDADGLKSLAKSAKGKRKVVERPSKG</sequence>
<dbReference type="RefSeq" id="WP_113879331.1">
    <property type="nucleotide sequence ID" value="NZ_QNSA01000003.1"/>
</dbReference>
<dbReference type="InterPro" id="IPR015396">
    <property type="entry name" value="FadE_C"/>
</dbReference>
<protein>
    <recommendedName>
        <fullName evidence="6">Acyl-coenzyme A dehydrogenase</fullName>
        <ecNumber evidence="4">1.3.8.7</ecNumber>
        <ecNumber evidence="5">1.3.8.8</ecNumber>
    </recommendedName>
</protein>
<evidence type="ECO:0000256" key="2">
    <source>
        <dbReference type="ARBA" id="ARBA00005005"/>
    </source>
</evidence>
<evidence type="ECO:0000256" key="12">
    <source>
        <dbReference type="SAM" id="Phobius"/>
    </source>
</evidence>
<keyword evidence="8" id="KW-0274">FAD</keyword>
<gene>
    <name evidence="17" type="ORF">DET51_10393</name>
    <name evidence="16" type="ORF">DET64_10393</name>
</gene>
<evidence type="ECO:0000313" key="19">
    <source>
        <dbReference type="Proteomes" id="UP000253065"/>
    </source>
</evidence>
<evidence type="ECO:0000256" key="6">
    <source>
        <dbReference type="ARBA" id="ARBA00020144"/>
    </source>
</evidence>
<dbReference type="Proteomes" id="UP000253065">
    <property type="component" value="Unassembled WGS sequence"/>
</dbReference>
<comment type="similarity">
    <text evidence="3">Belongs to the acyl-CoA dehydrogenase family.</text>
</comment>
<dbReference type="EC" id="1.3.8.8" evidence="5"/>
<dbReference type="InterPro" id="IPR013786">
    <property type="entry name" value="AcylCoA_DH/ox_N"/>
</dbReference>
<dbReference type="InterPro" id="IPR050741">
    <property type="entry name" value="Acyl-CoA_dehydrogenase"/>
</dbReference>
<feature type="transmembrane region" description="Helical" evidence="12">
    <location>
        <begin position="40"/>
        <end position="60"/>
    </location>
</feature>
<dbReference type="EMBL" id="QPJB01000003">
    <property type="protein sequence ID" value="RCW36302.1"/>
    <property type="molecule type" value="Genomic_DNA"/>
</dbReference>
<dbReference type="Pfam" id="PF00441">
    <property type="entry name" value="Acyl-CoA_dh_1"/>
    <property type="match status" value="1"/>
</dbReference>
<evidence type="ECO:0000313" key="16">
    <source>
        <dbReference type="EMBL" id="RBP75493.1"/>
    </source>
</evidence>
<evidence type="ECO:0000256" key="1">
    <source>
        <dbReference type="ARBA" id="ARBA00001974"/>
    </source>
</evidence>
<dbReference type="SUPFAM" id="SSF47203">
    <property type="entry name" value="Acyl-CoA dehydrogenase C-terminal domain-like"/>
    <property type="match status" value="1"/>
</dbReference>
<evidence type="ECO:0000259" key="14">
    <source>
        <dbReference type="Pfam" id="PF02771"/>
    </source>
</evidence>
<evidence type="ECO:0000259" key="13">
    <source>
        <dbReference type="Pfam" id="PF00441"/>
    </source>
</evidence>
<evidence type="ECO:0000256" key="5">
    <source>
        <dbReference type="ARBA" id="ARBA00012040"/>
    </source>
</evidence>
<dbReference type="Proteomes" id="UP000252795">
    <property type="component" value="Unassembled WGS sequence"/>
</dbReference>
<organism evidence="17 18">
    <name type="scientific">Marinobacter nauticus</name>
    <name type="common">Marinobacter hydrocarbonoclasticus</name>
    <name type="synonym">Marinobacter aquaeolei</name>
    <dbReference type="NCBI Taxonomy" id="2743"/>
    <lineage>
        <taxon>Bacteria</taxon>
        <taxon>Pseudomonadati</taxon>
        <taxon>Pseudomonadota</taxon>
        <taxon>Gammaproteobacteria</taxon>
        <taxon>Pseudomonadales</taxon>
        <taxon>Marinobacteraceae</taxon>
        <taxon>Marinobacter</taxon>
    </lineage>
</organism>
<dbReference type="EMBL" id="QNSA01000003">
    <property type="protein sequence ID" value="RBP75493.1"/>
    <property type="molecule type" value="Genomic_DNA"/>
</dbReference>
<dbReference type="GO" id="GO:0050660">
    <property type="term" value="F:flavin adenine dinucleotide binding"/>
    <property type="evidence" value="ECO:0007669"/>
    <property type="project" value="InterPro"/>
</dbReference>
<dbReference type="GO" id="GO:0070991">
    <property type="term" value="F:medium-chain fatty acyl-CoA dehydrogenase activity"/>
    <property type="evidence" value="ECO:0007669"/>
    <property type="project" value="UniProtKB-EC"/>
</dbReference>
<evidence type="ECO:0000259" key="15">
    <source>
        <dbReference type="Pfam" id="PF09317"/>
    </source>
</evidence>
<keyword evidence="7" id="KW-0285">Flavoprotein</keyword>
<name>A0A368V5F4_MARNT</name>
<dbReference type="InterPro" id="IPR009100">
    <property type="entry name" value="AcylCoA_DH/oxidase_NM_dom_sf"/>
</dbReference>
<dbReference type="InterPro" id="IPR046373">
    <property type="entry name" value="Acyl-CoA_Oxase/DH_mid-dom_sf"/>
</dbReference>
<dbReference type="FunFam" id="1.20.140.10:FF:000009">
    <property type="entry name" value="Acyl-CoA dehydrogenase"/>
    <property type="match status" value="1"/>
</dbReference>
<dbReference type="GO" id="GO:0033539">
    <property type="term" value="P:fatty acid beta-oxidation using acyl-CoA dehydrogenase"/>
    <property type="evidence" value="ECO:0007669"/>
    <property type="project" value="InterPro"/>
</dbReference>
<dbReference type="GO" id="GO:0004466">
    <property type="term" value="F:long-chain fatty acyl-CoA dehydrogenase activity"/>
    <property type="evidence" value="ECO:0007669"/>
    <property type="project" value="UniProtKB-EC"/>
</dbReference>
<evidence type="ECO:0000256" key="10">
    <source>
        <dbReference type="ARBA" id="ARBA00047882"/>
    </source>
</evidence>
<dbReference type="GO" id="GO:0005737">
    <property type="term" value="C:cytoplasm"/>
    <property type="evidence" value="ECO:0007669"/>
    <property type="project" value="TreeGrafter"/>
</dbReference>
<dbReference type="Gene3D" id="1.20.140.10">
    <property type="entry name" value="Butyryl-CoA Dehydrogenase, subunit A, domain 3"/>
    <property type="match status" value="1"/>
</dbReference>
<reference evidence="17 18" key="1">
    <citation type="submission" date="2018-07" db="EMBL/GenBank/DDBJ databases">
        <title>Freshwater and sediment microbial communities from various areas in North America, analyzing microbe dynamics in response to fracking.</title>
        <authorList>
            <person name="Lamendella R."/>
        </authorList>
    </citation>
    <scope>NUCLEOTIDE SEQUENCE [LARGE SCALE GENOMIC DNA]</scope>
    <source>
        <strain evidence="17 18">114E</strain>
        <strain evidence="16 19">114E_o</strain>
    </source>
</reference>
<dbReference type="EC" id="1.3.8.7" evidence="4"/>
<feature type="domain" description="Acyl-CoA dehydrogenase C-terminal bacterial-type" evidence="15">
    <location>
        <begin position="515"/>
        <end position="808"/>
    </location>
</feature>
<dbReference type="Pfam" id="PF09317">
    <property type="entry name" value="ACDH_C"/>
    <property type="match status" value="1"/>
</dbReference>
<dbReference type="Gene3D" id="1.10.540.10">
    <property type="entry name" value="Acyl-CoA dehydrogenase/oxidase, N-terminal domain"/>
    <property type="match status" value="1"/>
</dbReference>
<evidence type="ECO:0000256" key="7">
    <source>
        <dbReference type="ARBA" id="ARBA00022630"/>
    </source>
</evidence>
<dbReference type="FunFam" id="1.10.540.10:FF:000004">
    <property type="entry name" value="Acyl-CoA dehydrogenase"/>
    <property type="match status" value="1"/>
</dbReference>
<keyword evidence="19" id="KW-1185">Reference proteome</keyword>
<dbReference type="SUPFAM" id="SSF56645">
    <property type="entry name" value="Acyl-CoA dehydrogenase NM domain-like"/>
    <property type="match status" value="1"/>
</dbReference>
<dbReference type="InterPro" id="IPR009075">
    <property type="entry name" value="AcylCo_DH/oxidase_C"/>
</dbReference>
<comment type="catalytic activity">
    <reaction evidence="10">
        <text>a medium-chain 2,3-saturated fatty acyl-CoA + oxidized [electron-transfer flavoprotein] + H(+) = a medium-chain (2E)-enoyl-CoA + reduced [electron-transfer flavoprotein]</text>
        <dbReference type="Rhea" id="RHEA:14477"/>
        <dbReference type="Rhea" id="RHEA-COMP:10685"/>
        <dbReference type="Rhea" id="RHEA-COMP:10686"/>
        <dbReference type="ChEBI" id="CHEBI:15378"/>
        <dbReference type="ChEBI" id="CHEBI:57692"/>
        <dbReference type="ChEBI" id="CHEBI:58307"/>
        <dbReference type="ChEBI" id="CHEBI:83723"/>
        <dbReference type="ChEBI" id="CHEBI:83726"/>
        <dbReference type="EC" id="1.3.8.7"/>
    </reaction>
</comment>
<comment type="caution">
    <text evidence="17">The sequence shown here is derived from an EMBL/GenBank/DDBJ whole genome shotgun (WGS) entry which is preliminary data.</text>
</comment>
<evidence type="ECO:0000256" key="9">
    <source>
        <dbReference type="ARBA" id="ARBA00023002"/>
    </source>
</evidence>
<dbReference type="UniPathway" id="UPA00659"/>
<dbReference type="Gene3D" id="2.40.110.10">
    <property type="entry name" value="Butyryl-CoA Dehydrogenase, subunit A, domain 2"/>
    <property type="match status" value="1"/>
</dbReference>
<comment type="cofactor">
    <cofactor evidence="1">
        <name>FAD</name>
        <dbReference type="ChEBI" id="CHEBI:57692"/>
    </cofactor>
</comment>
<evidence type="ECO:0000256" key="8">
    <source>
        <dbReference type="ARBA" id="ARBA00022827"/>
    </source>
</evidence>
<dbReference type="InterPro" id="IPR037069">
    <property type="entry name" value="AcylCoA_DH/ox_N_sf"/>
</dbReference>
<dbReference type="PANTHER" id="PTHR48083">
    <property type="entry name" value="MEDIUM-CHAIN SPECIFIC ACYL-COA DEHYDROGENASE, MITOCHONDRIAL-RELATED"/>
    <property type="match status" value="1"/>
</dbReference>
<dbReference type="NCBIfam" id="NF007000">
    <property type="entry name" value="PRK09463.1"/>
    <property type="match status" value="1"/>
</dbReference>
<evidence type="ECO:0000256" key="3">
    <source>
        <dbReference type="ARBA" id="ARBA00009347"/>
    </source>
</evidence>
<comment type="catalytic activity">
    <reaction evidence="11">
        <text>a long-chain 2,3-saturated fatty acyl-CoA + oxidized [electron-transfer flavoprotein] + H(+) = a long-chain (2E)-enoyl-CoA + reduced [electron-transfer flavoprotein]</text>
        <dbReference type="Rhea" id="RHEA:17721"/>
        <dbReference type="Rhea" id="RHEA-COMP:10685"/>
        <dbReference type="Rhea" id="RHEA-COMP:10686"/>
        <dbReference type="ChEBI" id="CHEBI:15378"/>
        <dbReference type="ChEBI" id="CHEBI:57692"/>
        <dbReference type="ChEBI" id="CHEBI:58307"/>
        <dbReference type="ChEBI" id="CHEBI:83721"/>
        <dbReference type="ChEBI" id="CHEBI:83727"/>
        <dbReference type="EC" id="1.3.8.8"/>
    </reaction>
</comment>
<keyword evidence="12" id="KW-0472">Membrane</keyword>
<feature type="domain" description="Acyl-CoA dehydrogenase/oxidase C-terminal" evidence="13">
    <location>
        <begin position="361"/>
        <end position="504"/>
    </location>
</feature>
<dbReference type="InterPro" id="IPR036250">
    <property type="entry name" value="AcylCo_DH-like_C"/>
</dbReference>
<keyword evidence="9" id="KW-0560">Oxidoreductase</keyword>
<evidence type="ECO:0000256" key="11">
    <source>
        <dbReference type="ARBA" id="ARBA00049247"/>
    </source>
</evidence>
<keyword evidence="12" id="KW-0812">Transmembrane</keyword>
<accession>A0A368V5F4</accession>
<dbReference type="NCBIfam" id="NF009586">
    <property type="entry name" value="PRK13026.1"/>
    <property type="match status" value="1"/>
</dbReference>
<dbReference type="Pfam" id="PF02771">
    <property type="entry name" value="Acyl-CoA_dh_N"/>
    <property type="match status" value="1"/>
</dbReference>
<evidence type="ECO:0000256" key="4">
    <source>
        <dbReference type="ARBA" id="ARBA00012033"/>
    </source>
</evidence>
<proteinExistence type="inferred from homology"/>
<feature type="domain" description="Acyl-CoA dehydrogenase/oxidase N-terminal" evidence="14">
    <location>
        <begin position="136"/>
        <end position="234"/>
    </location>
</feature>